<sequence>MKGATWLIVSLALCWDSAWGNVVKVNLDDTLKYNHVGVEGDDTPKPDEDDWWKNAVFYQIYPRSFRDNDRDGDGDLKGVIEKLPYLKELGITGAWLSPIFKSPEADQGYDVSDYRSINERFGTMADLTELVKEAHKLGLKIILDFVPNHTSDQHDWFQKSVAGTDRYKDYYVWKDGKYNKTNGVRLPPNNWVSS</sequence>
<feature type="domain" description="Glycosyl hydrolase family 13 catalytic" evidence="2">
    <location>
        <begin position="59"/>
        <end position="194"/>
    </location>
</feature>
<evidence type="ECO:0000313" key="4">
    <source>
        <dbReference type="Proteomes" id="UP001152888"/>
    </source>
</evidence>
<dbReference type="Proteomes" id="UP001152888">
    <property type="component" value="Unassembled WGS sequence"/>
</dbReference>
<dbReference type="PANTHER" id="PTHR10357">
    <property type="entry name" value="ALPHA-AMYLASE FAMILY MEMBER"/>
    <property type="match status" value="1"/>
</dbReference>
<evidence type="ECO:0000313" key="3">
    <source>
        <dbReference type="EMBL" id="CAH2002416.1"/>
    </source>
</evidence>
<dbReference type="AlphaFoldDB" id="A0A9P0LNU6"/>
<organism evidence="3 4">
    <name type="scientific">Acanthoscelides obtectus</name>
    <name type="common">Bean weevil</name>
    <name type="synonym">Bruchus obtectus</name>
    <dbReference type="NCBI Taxonomy" id="200917"/>
    <lineage>
        <taxon>Eukaryota</taxon>
        <taxon>Metazoa</taxon>
        <taxon>Ecdysozoa</taxon>
        <taxon>Arthropoda</taxon>
        <taxon>Hexapoda</taxon>
        <taxon>Insecta</taxon>
        <taxon>Pterygota</taxon>
        <taxon>Neoptera</taxon>
        <taxon>Endopterygota</taxon>
        <taxon>Coleoptera</taxon>
        <taxon>Polyphaga</taxon>
        <taxon>Cucujiformia</taxon>
        <taxon>Chrysomeloidea</taxon>
        <taxon>Chrysomelidae</taxon>
        <taxon>Bruchinae</taxon>
        <taxon>Bruchini</taxon>
        <taxon>Acanthoscelides</taxon>
    </lineage>
</organism>
<gene>
    <name evidence="3" type="ORF">ACAOBT_LOCUS26781</name>
</gene>
<feature type="signal peptide" evidence="1">
    <location>
        <begin position="1"/>
        <end position="20"/>
    </location>
</feature>
<dbReference type="OrthoDB" id="1740265at2759"/>
<protein>
    <recommendedName>
        <fullName evidence="2">Glycosyl hydrolase family 13 catalytic domain-containing protein</fullName>
    </recommendedName>
</protein>
<name>A0A9P0LNU6_ACAOB</name>
<reference evidence="3" key="1">
    <citation type="submission" date="2022-03" db="EMBL/GenBank/DDBJ databases">
        <authorList>
            <person name="Sayadi A."/>
        </authorList>
    </citation>
    <scope>NUCLEOTIDE SEQUENCE</scope>
</reference>
<evidence type="ECO:0000256" key="1">
    <source>
        <dbReference type="SAM" id="SignalP"/>
    </source>
</evidence>
<evidence type="ECO:0000259" key="2">
    <source>
        <dbReference type="SMART" id="SM00642"/>
    </source>
</evidence>
<accession>A0A9P0LNU6</accession>
<dbReference type="Gene3D" id="3.20.20.80">
    <property type="entry name" value="Glycosidases"/>
    <property type="match status" value="1"/>
</dbReference>
<dbReference type="GO" id="GO:0005975">
    <property type="term" value="P:carbohydrate metabolic process"/>
    <property type="evidence" value="ECO:0007669"/>
    <property type="project" value="InterPro"/>
</dbReference>
<keyword evidence="4" id="KW-1185">Reference proteome</keyword>
<proteinExistence type="predicted"/>
<dbReference type="PANTHER" id="PTHR10357:SF179">
    <property type="entry name" value="NEUTRAL AND BASIC AMINO ACID TRANSPORT PROTEIN RBAT"/>
    <property type="match status" value="1"/>
</dbReference>
<comment type="caution">
    <text evidence="3">The sequence shown here is derived from an EMBL/GenBank/DDBJ whole genome shotgun (WGS) entry which is preliminary data.</text>
</comment>
<dbReference type="EMBL" id="CAKOFQ010007494">
    <property type="protein sequence ID" value="CAH2002416.1"/>
    <property type="molecule type" value="Genomic_DNA"/>
</dbReference>
<dbReference type="SUPFAM" id="SSF51445">
    <property type="entry name" value="(Trans)glycosidases"/>
    <property type="match status" value="1"/>
</dbReference>
<dbReference type="InterPro" id="IPR017853">
    <property type="entry name" value="GH"/>
</dbReference>
<dbReference type="InterPro" id="IPR006047">
    <property type="entry name" value="GH13_cat_dom"/>
</dbReference>
<dbReference type="Pfam" id="PF00128">
    <property type="entry name" value="Alpha-amylase"/>
    <property type="match status" value="1"/>
</dbReference>
<dbReference type="SMART" id="SM00642">
    <property type="entry name" value="Aamy"/>
    <property type="match status" value="1"/>
</dbReference>
<keyword evidence="1" id="KW-0732">Signal</keyword>
<feature type="chain" id="PRO_5040366807" description="Glycosyl hydrolase family 13 catalytic domain-containing protein" evidence="1">
    <location>
        <begin position="21"/>
        <end position="194"/>
    </location>
</feature>